<keyword evidence="7" id="KW-0472">Membrane</keyword>
<evidence type="ECO:0000256" key="8">
    <source>
        <dbReference type="SAM" id="MobiDB-lite"/>
    </source>
</evidence>
<evidence type="ECO:0000256" key="1">
    <source>
        <dbReference type="ARBA" id="ARBA00000677"/>
    </source>
</evidence>
<dbReference type="EC" id="3.4.21.89" evidence="3 7"/>
<comment type="subcellular location">
    <subcellularLocation>
        <location evidence="7">Membrane</location>
        <topology evidence="7">Single-pass type II membrane protein</topology>
    </subcellularLocation>
</comment>
<keyword evidence="5 7" id="KW-0378">Hydrolase</keyword>
<comment type="caution">
    <text evidence="10">The sequence shown here is derived from an EMBL/GenBank/DDBJ whole genome shotgun (WGS) entry which is preliminary data.</text>
</comment>
<evidence type="ECO:0000259" key="9">
    <source>
        <dbReference type="Pfam" id="PF10502"/>
    </source>
</evidence>
<organism evidence="10 11">
    <name type="scientific">Posidoniimonas corsicana</name>
    <dbReference type="NCBI Taxonomy" id="1938618"/>
    <lineage>
        <taxon>Bacteria</taxon>
        <taxon>Pseudomonadati</taxon>
        <taxon>Planctomycetota</taxon>
        <taxon>Planctomycetia</taxon>
        <taxon>Pirellulales</taxon>
        <taxon>Lacipirellulaceae</taxon>
        <taxon>Posidoniimonas</taxon>
    </lineage>
</organism>
<evidence type="ECO:0000256" key="4">
    <source>
        <dbReference type="ARBA" id="ARBA00019232"/>
    </source>
</evidence>
<dbReference type="PANTHER" id="PTHR43390">
    <property type="entry name" value="SIGNAL PEPTIDASE I"/>
    <property type="match status" value="1"/>
</dbReference>
<name>A0A5C5VG75_9BACT</name>
<proteinExistence type="inferred from homology"/>
<sequence length="645" mass="71239">MAKKNKNKRRGPDPTTPAAAKSKKKAAKPTPTHGQATRETIESLVIAFVLAFLFRTFQAEAFVIPTGSMAPTLMGRHADLTCTECGQRFRINESELTDAEVAQVIQDQADRGRHGITPAQVMAQYRGVAGQCPDCRHSMWLGPVEGVPASRDSKPQRSYSGDRILVNKYLYSFTDPKRWDVVVFKYPGDAVQNYIKRLVGLPGEELQIEGGDLFVRTSADDEFKIVAKPPKKILAMRQLVHDTKREPGELISANYPLRWNPAGGESLWEADETIDGHQVDVSYRVDASDQTSWLRYVHVPPNAQTWVMSESERVDLAAEAEPQLVTDYNAYNTTIDMRQLQRQQGKVFMPGKDRGLHWVGDLIVDAKVDIQSDQGRLTLELVEAGCRFRCTFDVADGTAELTAVPFDGGDAVSIARCDRTGVKGDGRHTLRLANVDNRLTVWVDNSVLGFDAPTDYDANQLLATSGAILPRSSQGNPGDLSPAGVGAEGMEATVENLVLWRDIYYIAEKATFGNRSPNFTPSDFELAGDEFDIAVKTDSGNVPLPDLLRDPELWNAFRARRAQQFQLSDDQFFVMGDNSAASSDARLWANGNGNRGGVPGGPYLERKMLIGKAVCVYWPHSFDKVPGTSLPFPLFPNVGDMRLVR</sequence>
<feature type="active site" evidence="6">
    <location>
        <position position="196"/>
    </location>
</feature>
<dbReference type="GO" id="GO:0016020">
    <property type="term" value="C:membrane"/>
    <property type="evidence" value="ECO:0007669"/>
    <property type="project" value="UniProtKB-SubCell"/>
</dbReference>
<dbReference type="NCBIfam" id="TIGR02227">
    <property type="entry name" value="sigpep_I_bact"/>
    <property type="match status" value="1"/>
</dbReference>
<keyword evidence="7" id="KW-1133">Transmembrane helix</keyword>
<feature type="domain" description="Peptidase S26" evidence="9">
    <location>
        <begin position="156"/>
        <end position="216"/>
    </location>
</feature>
<dbReference type="SUPFAM" id="SSF51306">
    <property type="entry name" value="LexA/Signal peptidase"/>
    <property type="match status" value="2"/>
</dbReference>
<comment type="catalytic activity">
    <reaction evidence="1 7">
        <text>Cleavage of hydrophobic, N-terminal signal or leader sequences from secreted and periplasmic proteins.</text>
        <dbReference type="EC" id="3.4.21.89"/>
    </reaction>
</comment>
<dbReference type="PROSITE" id="PS00760">
    <property type="entry name" value="SPASE_I_2"/>
    <property type="match status" value="1"/>
</dbReference>
<dbReference type="GO" id="GO:0009003">
    <property type="term" value="F:signal peptidase activity"/>
    <property type="evidence" value="ECO:0007669"/>
    <property type="project" value="UniProtKB-EC"/>
</dbReference>
<dbReference type="Gene3D" id="2.10.109.10">
    <property type="entry name" value="Umud Fragment, subunit A"/>
    <property type="match status" value="2"/>
</dbReference>
<feature type="domain" description="Peptidase S26" evidence="9">
    <location>
        <begin position="563"/>
        <end position="618"/>
    </location>
</feature>
<keyword evidence="7" id="KW-0645">Protease</keyword>
<dbReference type="GO" id="GO:0004252">
    <property type="term" value="F:serine-type endopeptidase activity"/>
    <property type="evidence" value="ECO:0007669"/>
    <property type="project" value="InterPro"/>
</dbReference>
<evidence type="ECO:0000256" key="3">
    <source>
        <dbReference type="ARBA" id="ARBA00013208"/>
    </source>
</evidence>
<reference evidence="10 11" key="1">
    <citation type="submission" date="2019-02" db="EMBL/GenBank/DDBJ databases">
        <title>Deep-cultivation of Planctomycetes and their phenomic and genomic characterization uncovers novel biology.</title>
        <authorList>
            <person name="Wiegand S."/>
            <person name="Jogler M."/>
            <person name="Boedeker C."/>
            <person name="Pinto D."/>
            <person name="Vollmers J."/>
            <person name="Rivas-Marin E."/>
            <person name="Kohn T."/>
            <person name="Peeters S.H."/>
            <person name="Heuer A."/>
            <person name="Rast P."/>
            <person name="Oberbeckmann S."/>
            <person name="Bunk B."/>
            <person name="Jeske O."/>
            <person name="Meyerdierks A."/>
            <person name="Storesund J.E."/>
            <person name="Kallscheuer N."/>
            <person name="Luecker S."/>
            <person name="Lage O.M."/>
            <person name="Pohl T."/>
            <person name="Merkel B.J."/>
            <person name="Hornburger P."/>
            <person name="Mueller R.-W."/>
            <person name="Bruemmer F."/>
            <person name="Labrenz M."/>
            <person name="Spormann A.M."/>
            <person name="Op Den Camp H."/>
            <person name="Overmann J."/>
            <person name="Amann R."/>
            <person name="Jetten M.S.M."/>
            <person name="Mascher T."/>
            <person name="Medema M.H."/>
            <person name="Devos D.P."/>
            <person name="Kaster A.-K."/>
            <person name="Ovreas L."/>
            <person name="Rohde M."/>
            <person name="Galperin M.Y."/>
            <person name="Jogler C."/>
        </authorList>
    </citation>
    <scope>NUCLEOTIDE SEQUENCE [LARGE SCALE GENOMIC DNA]</scope>
    <source>
        <strain evidence="10 11">KOR34</strain>
    </source>
</reference>
<accession>A0A5C5VG75</accession>
<evidence type="ECO:0000256" key="7">
    <source>
        <dbReference type="RuleBase" id="RU362042"/>
    </source>
</evidence>
<dbReference type="EMBL" id="SIHJ01000001">
    <property type="protein sequence ID" value="TWT37678.1"/>
    <property type="molecule type" value="Genomic_DNA"/>
</dbReference>
<gene>
    <name evidence="10" type="primary">lepB</name>
    <name evidence="10" type="ORF">KOR34_26390</name>
</gene>
<comment type="similarity">
    <text evidence="2 7">Belongs to the peptidase S26 family.</text>
</comment>
<evidence type="ECO:0000313" key="10">
    <source>
        <dbReference type="EMBL" id="TWT37678.1"/>
    </source>
</evidence>
<keyword evidence="7" id="KW-0812">Transmembrane</keyword>
<dbReference type="AlphaFoldDB" id="A0A5C5VG75"/>
<feature type="region of interest" description="Disordered" evidence="8">
    <location>
        <begin position="1"/>
        <end position="36"/>
    </location>
</feature>
<evidence type="ECO:0000256" key="5">
    <source>
        <dbReference type="ARBA" id="ARBA00022801"/>
    </source>
</evidence>
<dbReference type="PANTHER" id="PTHR43390:SF1">
    <property type="entry name" value="CHLOROPLAST PROCESSING PEPTIDASE"/>
    <property type="match status" value="1"/>
</dbReference>
<feature type="transmembrane region" description="Helical" evidence="7">
    <location>
        <begin position="44"/>
        <end position="64"/>
    </location>
</feature>
<dbReference type="Pfam" id="PF10502">
    <property type="entry name" value="Peptidase_S26"/>
    <property type="match status" value="2"/>
</dbReference>
<keyword evidence="11" id="KW-1185">Reference proteome</keyword>
<dbReference type="GO" id="GO:0006465">
    <property type="term" value="P:signal peptide processing"/>
    <property type="evidence" value="ECO:0007669"/>
    <property type="project" value="InterPro"/>
</dbReference>
<dbReference type="InterPro" id="IPR036286">
    <property type="entry name" value="LexA/Signal_pep-like_sf"/>
</dbReference>
<dbReference type="CDD" id="cd06530">
    <property type="entry name" value="S26_SPase_I"/>
    <property type="match status" value="1"/>
</dbReference>
<feature type="active site" evidence="6">
    <location>
        <position position="68"/>
    </location>
</feature>
<dbReference type="RefSeq" id="WP_197531376.1">
    <property type="nucleotide sequence ID" value="NZ_SIHJ01000001.1"/>
</dbReference>
<dbReference type="InterPro" id="IPR019533">
    <property type="entry name" value="Peptidase_S26"/>
</dbReference>
<evidence type="ECO:0000256" key="2">
    <source>
        <dbReference type="ARBA" id="ARBA00009370"/>
    </source>
</evidence>
<evidence type="ECO:0000313" key="11">
    <source>
        <dbReference type="Proteomes" id="UP000316714"/>
    </source>
</evidence>
<dbReference type="Proteomes" id="UP000316714">
    <property type="component" value="Unassembled WGS sequence"/>
</dbReference>
<dbReference type="InterPro" id="IPR019757">
    <property type="entry name" value="Pept_S26A_signal_pept_1_Lys-AS"/>
</dbReference>
<dbReference type="InterPro" id="IPR000223">
    <property type="entry name" value="Pept_S26A_signal_pept_1"/>
</dbReference>
<protein>
    <recommendedName>
        <fullName evidence="4 7">Signal peptidase I</fullName>
        <ecNumber evidence="3 7">3.4.21.89</ecNumber>
    </recommendedName>
</protein>
<evidence type="ECO:0000256" key="6">
    <source>
        <dbReference type="PIRSR" id="PIRSR600223-1"/>
    </source>
</evidence>